<evidence type="ECO:0000256" key="3">
    <source>
        <dbReference type="SAM" id="MobiDB-lite"/>
    </source>
</evidence>
<feature type="compositionally biased region" description="Low complexity" evidence="3">
    <location>
        <begin position="1"/>
        <end position="12"/>
    </location>
</feature>
<feature type="compositionally biased region" description="Basic and acidic residues" evidence="3">
    <location>
        <begin position="72"/>
        <end position="103"/>
    </location>
</feature>
<evidence type="ECO:0000313" key="5">
    <source>
        <dbReference type="EMBL" id="KAK7470212.1"/>
    </source>
</evidence>
<dbReference type="Gene3D" id="3.30.70.330">
    <property type="match status" value="2"/>
</dbReference>
<accession>A0ABR1K110</accession>
<protein>
    <submittedName>
        <fullName evidence="5">Nucleolar protein 13</fullName>
    </submittedName>
</protein>
<proteinExistence type="predicted"/>
<keyword evidence="1 2" id="KW-0694">RNA-binding</keyword>
<feature type="region of interest" description="Disordered" evidence="3">
    <location>
        <begin position="1"/>
        <end position="115"/>
    </location>
</feature>
<keyword evidence="6" id="KW-1185">Reference proteome</keyword>
<dbReference type="InterPro" id="IPR000504">
    <property type="entry name" value="RRM_dom"/>
</dbReference>
<dbReference type="EMBL" id="JBANRG010000002">
    <property type="protein sequence ID" value="KAK7470212.1"/>
    <property type="molecule type" value="Genomic_DNA"/>
</dbReference>
<comment type="caution">
    <text evidence="5">The sequence shown here is derived from an EMBL/GenBank/DDBJ whole genome shotgun (WGS) entry which is preliminary data.</text>
</comment>
<reference evidence="5 6" key="1">
    <citation type="submission" date="2024-01" db="EMBL/GenBank/DDBJ databases">
        <title>A draft genome for the cacao thread blight pathogen Marasmiellus scandens.</title>
        <authorList>
            <person name="Baruah I.K."/>
            <person name="Leung J."/>
            <person name="Bukari Y."/>
            <person name="Amoako-Attah I."/>
            <person name="Meinhardt L.W."/>
            <person name="Bailey B.A."/>
            <person name="Cohen S.P."/>
        </authorList>
    </citation>
    <scope>NUCLEOTIDE SEQUENCE [LARGE SCALE GENOMIC DNA]</scope>
    <source>
        <strain evidence="5 6">GH-19</strain>
    </source>
</reference>
<dbReference type="InterPro" id="IPR012677">
    <property type="entry name" value="Nucleotide-bd_a/b_plait_sf"/>
</dbReference>
<feature type="region of interest" description="Disordered" evidence="3">
    <location>
        <begin position="328"/>
        <end position="418"/>
    </location>
</feature>
<evidence type="ECO:0000313" key="6">
    <source>
        <dbReference type="Proteomes" id="UP001498398"/>
    </source>
</evidence>
<evidence type="ECO:0000259" key="4">
    <source>
        <dbReference type="PROSITE" id="PS50102"/>
    </source>
</evidence>
<dbReference type="SUPFAM" id="SSF54928">
    <property type="entry name" value="RNA-binding domain, RBD"/>
    <property type="match status" value="1"/>
</dbReference>
<organism evidence="5 6">
    <name type="scientific">Marasmiellus scandens</name>
    <dbReference type="NCBI Taxonomy" id="2682957"/>
    <lineage>
        <taxon>Eukaryota</taxon>
        <taxon>Fungi</taxon>
        <taxon>Dikarya</taxon>
        <taxon>Basidiomycota</taxon>
        <taxon>Agaricomycotina</taxon>
        <taxon>Agaricomycetes</taxon>
        <taxon>Agaricomycetidae</taxon>
        <taxon>Agaricales</taxon>
        <taxon>Marasmiineae</taxon>
        <taxon>Omphalotaceae</taxon>
        <taxon>Marasmiellus</taxon>
    </lineage>
</organism>
<feature type="compositionally biased region" description="Basic and acidic residues" evidence="3">
    <location>
        <begin position="354"/>
        <end position="408"/>
    </location>
</feature>
<dbReference type="Proteomes" id="UP001498398">
    <property type="component" value="Unassembled WGS sequence"/>
</dbReference>
<feature type="domain" description="RRM" evidence="4">
    <location>
        <begin position="109"/>
        <end position="191"/>
    </location>
</feature>
<sequence>MSSSSSSSSSASPEPPSKRKRQSLAENDETSESSDSESEPDLESDHEADGQTAEDDAPLSHAEKRRQKKKAKLAEKISKDEPAKKKRKLADGKAKTTGSDDKKHPPRQNSVWVGNLSFKTTPEALRAFFDGVGEITRINMPTKPSGKPGVKGENRGFAYVDFSTPDAKTVAIALSERPLNGRKLLIKDGDNFEGRPKPVVSAEESLGDQSHVVNKSLSKTAQKILSQQKKPPAPTLFIGNLPFETTEESLREMLDAHRPKQQKGKEKEEMEGEDWIRRIRLGTFEDTGVCKGFGFVDFSDIENATSALVNPKNHNFNGRKLVVEYASAEAVRRGPNKPKGDADGKPRTSGSHTNKHDRNDRQRKTDRGGRNTQHEDDKNGDADVGGEGRQEGETKRTKREFRQGEGPRRRPRPGAALAQAVRQSAAIVMNSNVASKKIVFE</sequence>
<dbReference type="SMART" id="SM00360">
    <property type="entry name" value="RRM"/>
    <property type="match status" value="2"/>
</dbReference>
<dbReference type="PANTHER" id="PTHR23236">
    <property type="entry name" value="EUKARYOTIC TRANSLATION INITIATION FACTOR 4B/4H"/>
    <property type="match status" value="1"/>
</dbReference>
<dbReference type="Pfam" id="PF00076">
    <property type="entry name" value="RRM_1"/>
    <property type="match status" value="2"/>
</dbReference>
<feature type="compositionally biased region" description="Acidic residues" evidence="3">
    <location>
        <begin position="26"/>
        <end position="42"/>
    </location>
</feature>
<feature type="domain" description="RRM" evidence="4">
    <location>
        <begin position="234"/>
        <end position="328"/>
    </location>
</feature>
<gene>
    <name evidence="5" type="primary">NOP13</name>
    <name evidence="5" type="ORF">VKT23_001648</name>
</gene>
<dbReference type="InterPro" id="IPR035979">
    <property type="entry name" value="RBD_domain_sf"/>
</dbReference>
<dbReference type="PROSITE" id="PS50102">
    <property type="entry name" value="RRM"/>
    <property type="match status" value="2"/>
</dbReference>
<evidence type="ECO:0000256" key="1">
    <source>
        <dbReference type="ARBA" id="ARBA00022884"/>
    </source>
</evidence>
<evidence type="ECO:0000256" key="2">
    <source>
        <dbReference type="PROSITE-ProRule" id="PRU00176"/>
    </source>
</evidence>
<dbReference type="PANTHER" id="PTHR23236:SF95">
    <property type="entry name" value="NUCLEOLAR PROTEIN 13"/>
    <property type="match status" value="1"/>
</dbReference>
<name>A0ABR1K110_9AGAR</name>